<dbReference type="GO" id="GO:0006878">
    <property type="term" value="P:intracellular copper ion homeostasis"/>
    <property type="evidence" value="ECO:0007669"/>
    <property type="project" value="InterPro"/>
</dbReference>
<gene>
    <name evidence="2" type="ORF">GM415_10640</name>
</gene>
<dbReference type="Proteomes" id="UP000428328">
    <property type="component" value="Chromosome"/>
</dbReference>
<name>A0A6I6JJS9_9BACT</name>
<dbReference type="AlphaFoldDB" id="A0A6I6JJS9"/>
<dbReference type="RefSeq" id="WP_158947980.1">
    <property type="nucleotide sequence ID" value="NZ_CP046400.1"/>
</dbReference>
<proteinExistence type="predicted"/>
<evidence type="ECO:0000256" key="1">
    <source>
        <dbReference type="SAM" id="SignalP"/>
    </source>
</evidence>
<accession>A0A6I6JJS9</accession>
<dbReference type="EMBL" id="CP046400">
    <property type="protein sequence ID" value="QGY40562.1"/>
    <property type="molecule type" value="Genomic_DNA"/>
</dbReference>
<dbReference type="InterPro" id="IPR007939">
    <property type="entry name" value="Cu-R_B_prcur"/>
</dbReference>
<dbReference type="KEGG" id="psel:GM415_10640"/>
<feature type="chain" id="PRO_5026046646" evidence="1">
    <location>
        <begin position="21"/>
        <end position="237"/>
    </location>
</feature>
<feature type="signal peptide" evidence="1">
    <location>
        <begin position="1"/>
        <end position="20"/>
    </location>
</feature>
<protein>
    <submittedName>
        <fullName evidence="2">Copper resistance protein B</fullName>
    </submittedName>
</protein>
<keyword evidence="1" id="KW-0732">Signal</keyword>
<dbReference type="GO" id="GO:0009279">
    <property type="term" value="C:cell outer membrane"/>
    <property type="evidence" value="ECO:0007669"/>
    <property type="project" value="InterPro"/>
</dbReference>
<reference evidence="2 3" key="1">
    <citation type="submission" date="2019-11" db="EMBL/GenBank/DDBJ databases">
        <authorList>
            <person name="Zheng R.K."/>
            <person name="Sun C.M."/>
        </authorList>
    </citation>
    <scope>NUCLEOTIDE SEQUENCE [LARGE SCALE GENOMIC DNA]</scope>
    <source>
        <strain evidence="2 3">SRB007</strain>
    </source>
</reference>
<evidence type="ECO:0000313" key="2">
    <source>
        <dbReference type="EMBL" id="QGY40562.1"/>
    </source>
</evidence>
<evidence type="ECO:0000313" key="3">
    <source>
        <dbReference type="Proteomes" id="UP000428328"/>
    </source>
</evidence>
<keyword evidence="3" id="KW-1185">Reference proteome</keyword>
<dbReference type="GO" id="GO:0005507">
    <property type="term" value="F:copper ion binding"/>
    <property type="evidence" value="ECO:0007669"/>
    <property type="project" value="InterPro"/>
</dbReference>
<organism evidence="2 3">
    <name type="scientific">Pseudodesulfovibrio cashew</name>
    <dbReference type="NCBI Taxonomy" id="2678688"/>
    <lineage>
        <taxon>Bacteria</taxon>
        <taxon>Pseudomonadati</taxon>
        <taxon>Thermodesulfobacteriota</taxon>
        <taxon>Desulfovibrionia</taxon>
        <taxon>Desulfovibrionales</taxon>
        <taxon>Desulfovibrionaceae</taxon>
    </lineage>
</organism>
<sequence length="237" mass="27267">MRKLALTMLLLLTLTGVARAGGMEDDPLLAALIVDRLEMRTADGSNPIFWDADAWIGKDLNKLWFKTEGEYRDQKIEEAEFQALYSRAVDPNWDLQAGVRRDTYQEPGMPDRNWLAVGFMGTAPYYFDVDTALFLGEDGRTSFRFKTEYEFMFTQRLVLVPEFELNAYGKNDPATRTGSGISETELGLRLRYEIRREFAPYVGINWNRLYGKTADYAKEEGADFDDVQFVIGVRLRF</sequence>
<dbReference type="Pfam" id="PF05275">
    <property type="entry name" value="CopB"/>
    <property type="match status" value="1"/>
</dbReference>